<feature type="domain" description="Peptidase M14" evidence="12">
    <location>
        <begin position="17"/>
        <end position="310"/>
    </location>
</feature>
<dbReference type="EMBL" id="NWSH01003665">
    <property type="protein sequence ID" value="PCG65958.1"/>
    <property type="molecule type" value="Genomic_DNA"/>
</dbReference>
<feature type="region of interest" description="Disordered" evidence="10">
    <location>
        <begin position="141"/>
        <end position="166"/>
    </location>
</feature>
<evidence type="ECO:0000256" key="3">
    <source>
        <dbReference type="ARBA" id="ARBA00022645"/>
    </source>
</evidence>
<reference evidence="13" key="1">
    <citation type="submission" date="2017-09" db="EMBL/GenBank/DDBJ databases">
        <title>Contemporary evolution of a Lepidopteran species, Heliothis virescens, in response to modern agricultural practices.</title>
        <authorList>
            <person name="Fritz M.L."/>
            <person name="Deyonke A.M."/>
            <person name="Papanicolaou A."/>
            <person name="Micinski S."/>
            <person name="Westbrook J."/>
            <person name="Gould F."/>
        </authorList>
    </citation>
    <scope>NUCLEOTIDE SEQUENCE [LARGE SCALE GENOMIC DNA]</scope>
    <source>
        <strain evidence="13">HvINT-</strain>
        <tissue evidence="13">Whole body</tissue>
    </source>
</reference>
<dbReference type="PROSITE" id="PS00133">
    <property type="entry name" value="CARBOXYPEPT_ZN_2"/>
    <property type="match status" value="1"/>
</dbReference>
<evidence type="ECO:0000259" key="12">
    <source>
        <dbReference type="PROSITE" id="PS52035"/>
    </source>
</evidence>
<sequence>MRRARHDIDGISAVDFSHHDYAKMESFLKGLNEQYPQITKLYSIGKSVQGRELYVLEVTKEPGMHKPGKPEFKYVANMHGNEVVGRELLLLLAKYLCQEYTSGNERIQTMLNTTRIHLMPSMNPDGYEKAEVGDYSSLTGRSNAHDVDLNRNFPDQFGDTRDNKIPEPETRAVMNWSLSEPFVLSANLHGGALVANYPYDGNPAMISGHEYLTPDNPVFLHLAHTYSDAHQKMHLGEPCRNLPSERFSKGITNGAKWYVLAGGMQDWNYLYTNDMEITLELGCFKFPPASDLPTYWQDNREALLKFIEQVHTGVHGFVHSHIGHPLANASIKVHGVSHSIRTAQYGDYWRLLEPGTYNITAMKHGYESVTEQVTVPASGSVSVNFTLMADDPQHWSSAYDFRYVLAGGMQDWNYLYTNDMEITLELGCFKFPPASDLPTYWQDNREALLKFIEQVHTGVHGFVHSHIGHPLANASIKVHGVSHSIRTAQYGDYWRLLEPGTYNITAMKHGYESVTEQVTVPASGSVSVNFTLMADDPQHWSSAYDFRVLDNIINTRYHSRLEMYAALSELENRFPNIAEFRAGDSMLTSTFHQLKMTDEVGSPEETKFHIAICSSFYGSQPLGQEMLLNFARHIGTAYTIGEPVHKRLLQNAVLHFIPNIDPLSDKIVKQYDGTDKCDVEPLEEEFGDSLYSYLTKKDLNPLSNYTREKSFIDMLEAEKYDMILELSSGTEDISYPELSKNLSEKFAQVYQDSRNPNDKYQCKGNGVKHGDLIDELCERYNTPVISAGLSCCKMPVESEIAWVWRNNLRGIMKFIELANTGVVGFIKNEEGMPMRDAIVAVTGIERQYRVTRNLAHYRLMLPPGVYRVIVRCHNYHDQSLVWTVVEGVLKSKDIIMRRINSDTIPGGQFTEVKVDDNPNVIYVTGLTLDRNSNPLPSASVNIRPLDGKTPIATNTSDATGRYILALPLEYKAKEVVASVSVDGYITKQKHIVINGKENLTPNVLFKLESDDYVLGMPRLVFVMLAGVIGVAVVTISAWCFSCRERAKDSRRQYLFTQIPSDDKRPLCDEASSYDIVRKPYFDEEDLPPSETDSEEEIVLLRNDREWKQGDQE</sequence>
<dbReference type="GO" id="GO:0005615">
    <property type="term" value="C:extracellular space"/>
    <property type="evidence" value="ECO:0007669"/>
    <property type="project" value="TreeGrafter"/>
</dbReference>
<comment type="similarity">
    <text evidence="2 9">Belongs to the peptidase M14 family.</text>
</comment>
<keyword evidence="4" id="KW-0645">Protease</keyword>
<dbReference type="AlphaFoldDB" id="A0A2A4J2Q0"/>
<dbReference type="GO" id="GO:0016485">
    <property type="term" value="P:protein processing"/>
    <property type="evidence" value="ECO:0007669"/>
    <property type="project" value="TreeGrafter"/>
</dbReference>
<dbReference type="STRING" id="7102.A0A2A4J2Q0"/>
<keyword evidence="6" id="KW-0378">Hydrolase</keyword>
<dbReference type="PRINTS" id="PR00765">
    <property type="entry name" value="CRBOXYPTASEA"/>
</dbReference>
<dbReference type="Gene3D" id="3.40.630.10">
    <property type="entry name" value="Zn peptidases"/>
    <property type="match status" value="2"/>
</dbReference>
<comment type="caution">
    <text evidence="9">Lacks conserved residue(s) required for the propagation of feature annotation.</text>
</comment>
<evidence type="ECO:0000256" key="11">
    <source>
        <dbReference type="SAM" id="Phobius"/>
    </source>
</evidence>
<organism evidence="13">
    <name type="scientific">Heliothis virescens</name>
    <name type="common">Tobacco budworm moth</name>
    <dbReference type="NCBI Taxonomy" id="7102"/>
    <lineage>
        <taxon>Eukaryota</taxon>
        <taxon>Metazoa</taxon>
        <taxon>Ecdysozoa</taxon>
        <taxon>Arthropoda</taxon>
        <taxon>Hexapoda</taxon>
        <taxon>Insecta</taxon>
        <taxon>Pterygota</taxon>
        <taxon>Neoptera</taxon>
        <taxon>Endopterygota</taxon>
        <taxon>Lepidoptera</taxon>
        <taxon>Glossata</taxon>
        <taxon>Ditrysia</taxon>
        <taxon>Noctuoidea</taxon>
        <taxon>Noctuidae</taxon>
        <taxon>Heliothinae</taxon>
        <taxon>Heliothis</taxon>
    </lineage>
</organism>
<dbReference type="FunFam" id="2.60.40.1120:FF:000016">
    <property type="entry name" value="carboxypeptidase D isoform X2"/>
    <property type="match status" value="2"/>
</dbReference>
<dbReference type="InterPro" id="IPR057246">
    <property type="entry name" value="CARBOXYPEPT_ZN_1"/>
</dbReference>
<keyword evidence="8" id="KW-0325">Glycoprotein</keyword>
<feature type="active site" description="Proton donor/acceptor" evidence="9">
    <location>
        <position position="280"/>
    </location>
</feature>
<dbReference type="InterPro" id="IPR050753">
    <property type="entry name" value="Peptidase_M14_domain"/>
</dbReference>
<dbReference type="SUPFAM" id="SSF49464">
    <property type="entry name" value="Carboxypeptidase regulatory domain-like"/>
    <property type="match status" value="4"/>
</dbReference>
<evidence type="ECO:0000256" key="10">
    <source>
        <dbReference type="SAM" id="MobiDB-lite"/>
    </source>
</evidence>
<keyword evidence="7" id="KW-0862">Zinc</keyword>
<dbReference type="CDD" id="cd11308">
    <property type="entry name" value="Peptidase_M14NE-CP-C_like"/>
    <property type="match status" value="2"/>
</dbReference>
<dbReference type="PANTHER" id="PTHR11532">
    <property type="entry name" value="PROTEASE M14 CARBOXYPEPTIDASE"/>
    <property type="match status" value="1"/>
</dbReference>
<evidence type="ECO:0000256" key="9">
    <source>
        <dbReference type="PROSITE-ProRule" id="PRU01379"/>
    </source>
</evidence>
<feature type="domain" description="Peptidase M14" evidence="12">
    <location>
        <begin position="556"/>
        <end position="818"/>
    </location>
</feature>
<dbReference type="FunFam" id="3.40.630.10:FF:000020">
    <property type="entry name" value="Carboxypeptidase D"/>
    <property type="match status" value="1"/>
</dbReference>
<dbReference type="InterPro" id="IPR057247">
    <property type="entry name" value="CARBOXYPEPT_ZN_2"/>
</dbReference>
<accession>A0A2A4J2Q0</accession>
<dbReference type="InterPro" id="IPR000834">
    <property type="entry name" value="Peptidase_M14"/>
</dbReference>
<dbReference type="Pfam" id="PF13620">
    <property type="entry name" value="CarboxypepD_reg"/>
    <property type="match status" value="2"/>
</dbReference>
<feature type="transmembrane region" description="Helical" evidence="11">
    <location>
        <begin position="1019"/>
        <end position="1041"/>
    </location>
</feature>
<dbReference type="CDD" id="cd03858">
    <property type="entry name" value="M14_CP_N-E_like"/>
    <property type="match status" value="1"/>
</dbReference>
<keyword evidence="11" id="KW-0472">Membrane</keyword>
<dbReference type="Gene3D" id="2.60.40.1120">
    <property type="entry name" value="Carboxypeptidase-like, regulatory domain"/>
    <property type="match status" value="4"/>
</dbReference>
<dbReference type="PANTHER" id="PTHR11532:SF62">
    <property type="entry name" value="CARBOXYPEPTIDASE D"/>
    <property type="match status" value="1"/>
</dbReference>
<keyword evidence="11" id="KW-0812">Transmembrane</keyword>
<dbReference type="GO" id="GO:0008270">
    <property type="term" value="F:zinc ion binding"/>
    <property type="evidence" value="ECO:0007669"/>
    <property type="project" value="InterPro"/>
</dbReference>
<evidence type="ECO:0000256" key="7">
    <source>
        <dbReference type="ARBA" id="ARBA00022833"/>
    </source>
</evidence>
<evidence type="ECO:0000256" key="6">
    <source>
        <dbReference type="ARBA" id="ARBA00022801"/>
    </source>
</evidence>
<keyword evidence="5" id="KW-0479">Metal-binding</keyword>
<evidence type="ECO:0000256" key="2">
    <source>
        <dbReference type="ARBA" id="ARBA00005988"/>
    </source>
</evidence>
<dbReference type="PROSITE" id="PS00132">
    <property type="entry name" value="CARBOXYPEPT_ZN_1"/>
    <property type="match status" value="1"/>
</dbReference>
<dbReference type="SUPFAM" id="SSF53187">
    <property type="entry name" value="Zn-dependent exopeptidases"/>
    <property type="match status" value="3"/>
</dbReference>
<keyword evidence="3" id="KW-0121">Carboxypeptidase</keyword>
<evidence type="ECO:0000256" key="8">
    <source>
        <dbReference type="ARBA" id="ARBA00023180"/>
    </source>
</evidence>
<name>A0A2A4J2Q0_HELVI</name>
<keyword evidence="11" id="KW-1133">Transmembrane helix</keyword>
<dbReference type="GO" id="GO:0004181">
    <property type="term" value="F:metallocarboxypeptidase activity"/>
    <property type="evidence" value="ECO:0007669"/>
    <property type="project" value="InterPro"/>
</dbReference>
<dbReference type="InterPro" id="IPR008969">
    <property type="entry name" value="CarboxyPept-like_regulatory"/>
</dbReference>
<dbReference type="GO" id="GO:0006518">
    <property type="term" value="P:peptide metabolic process"/>
    <property type="evidence" value="ECO:0007669"/>
    <property type="project" value="TreeGrafter"/>
</dbReference>
<evidence type="ECO:0000256" key="4">
    <source>
        <dbReference type="ARBA" id="ARBA00022670"/>
    </source>
</evidence>
<dbReference type="SMART" id="SM00631">
    <property type="entry name" value="Zn_pept"/>
    <property type="match status" value="1"/>
</dbReference>
<gene>
    <name evidence="13" type="ORF">B5V51_8377</name>
</gene>
<protein>
    <recommendedName>
        <fullName evidence="12">Peptidase M14 domain-containing protein</fullName>
    </recommendedName>
</protein>
<dbReference type="Pfam" id="PF00246">
    <property type="entry name" value="Peptidase_M14"/>
    <property type="match status" value="2"/>
</dbReference>
<proteinExistence type="inferred from homology"/>
<comment type="cofactor">
    <cofactor evidence="1">
        <name>Zn(2+)</name>
        <dbReference type="ChEBI" id="CHEBI:29105"/>
    </cofactor>
</comment>
<evidence type="ECO:0000256" key="5">
    <source>
        <dbReference type="ARBA" id="ARBA00022723"/>
    </source>
</evidence>
<dbReference type="PROSITE" id="PS52035">
    <property type="entry name" value="PEPTIDASE_M14"/>
    <property type="match status" value="2"/>
</dbReference>
<evidence type="ECO:0000256" key="1">
    <source>
        <dbReference type="ARBA" id="ARBA00001947"/>
    </source>
</evidence>
<comment type="caution">
    <text evidence="13">The sequence shown here is derived from an EMBL/GenBank/DDBJ whole genome shotgun (WGS) entry which is preliminary data.</text>
</comment>
<evidence type="ECO:0000313" key="13">
    <source>
        <dbReference type="EMBL" id="PCG65958.1"/>
    </source>
</evidence>